<feature type="compositionally biased region" description="Pro residues" evidence="1">
    <location>
        <begin position="212"/>
        <end position="225"/>
    </location>
</feature>
<feature type="region of interest" description="Disordered" evidence="1">
    <location>
        <begin position="208"/>
        <end position="266"/>
    </location>
</feature>
<proteinExistence type="predicted"/>
<feature type="signal peptide" evidence="2">
    <location>
        <begin position="1"/>
        <end position="20"/>
    </location>
</feature>
<reference evidence="4" key="1">
    <citation type="journal article" date="2014" name="Proc. Natl. Acad. Sci. U.S.A.">
        <title>Extensive sampling of basidiomycete genomes demonstrates inadequacy of the white-rot/brown-rot paradigm for wood decay fungi.</title>
        <authorList>
            <person name="Riley R."/>
            <person name="Salamov A.A."/>
            <person name="Brown D.W."/>
            <person name="Nagy L.G."/>
            <person name="Floudas D."/>
            <person name="Held B.W."/>
            <person name="Levasseur A."/>
            <person name="Lombard V."/>
            <person name="Morin E."/>
            <person name="Otillar R."/>
            <person name="Lindquist E.A."/>
            <person name="Sun H."/>
            <person name="LaButti K.M."/>
            <person name="Schmutz J."/>
            <person name="Jabbour D."/>
            <person name="Luo H."/>
            <person name="Baker S.E."/>
            <person name="Pisabarro A.G."/>
            <person name="Walton J.D."/>
            <person name="Blanchette R.A."/>
            <person name="Henrissat B."/>
            <person name="Martin F."/>
            <person name="Cullen D."/>
            <person name="Hibbett D.S."/>
            <person name="Grigoriev I.V."/>
        </authorList>
    </citation>
    <scope>NUCLEOTIDE SEQUENCE [LARGE SCALE GENOMIC DNA]</scope>
    <source>
        <strain evidence="4">MUCL 33604</strain>
    </source>
</reference>
<evidence type="ECO:0000313" key="3">
    <source>
        <dbReference type="EMBL" id="KDQ57803.1"/>
    </source>
</evidence>
<sequence>MVIPSSIFLSFTLLWAVALASQVPLSPPVKFYSPSTNLTSANLIFNTLASLLLQLPNTLHPNGHTIVPAVVSVNTLLYHARTDALLPPNPEWLAFDPEMSYSIMAMRPWGNVHMLTYVAKRDLRVMVFDGMSAQLGGTGPLDTQEVLVAREGGVVGGRGWFDDYTRADRLCEWAQGKGVEGFIRMNAGFELLWCNFDIGVDLVSHLNITAPDSPPPTNRTYPPPAEYGYGPGRRGPRTGADDPPPPPRRRPTDGPPRRYPNFPAPSPFTMSSNFEWLRIATHRFEAPQRHVRLIPSGLVTFYDPQFTSLLRVRDGARMSQHRIWMNISTEDANRAVDLVEEVLKRDDLWVRSGPDWTSIAREIVERWGDRLAQLRDLFIGEGEGHEPRRTLTQTLENVRLLAYTLLNPYLDTRLLPNSSTSDPSIWLPPTLERCISSRTLFIPDAILTPQDRLLRTSIETVLSRLCGFAGKLLAESLGPSFDDEEKRDYLTAWNRTLDETWNGWIGLSGFDVKKCVIGTAFAPFLFGQYSSSGLAGRMGNPDASGLRSSLDHDGDPFRLPLNWNLTLNPGVTKGTLLVSSAVRFSSFPTPRRPIHSISFLP</sequence>
<name>A0A067PSK7_9AGAM</name>
<evidence type="ECO:0000313" key="4">
    <source>
        <dbReference type="Proteomes" id="UP000027265"/>
    </source>
</evidence>
<dbReference type="Proteomes" id="UP000027265">
    <property type="component" value="Unassembled WGS sequence"/>
</dbReference>
<feature type="chain" id="PRO_5001643455" evidence="2">
    <location>
        <begin position="21"/>
        <end position="601"/>
    </location>
</feature>
<dbReference type="EMBL" id="KL197719">
    <property type="protein sequence ID" value="KDQ57803.1"/>
    <property type="molecule type" value="Genomic_DNA"/>
</dbReference>
<feature type="compositionally biased region" description="Pro residues" evidence="1">
    <location>
        <begin position="257"/>
        <end position="266"/>
    </location>
</feature>
<dbReference type="OrthoDB" id="10261782at2759"/>
<dbReference type="STRING" id="933084.A0A067PSK7"/>
<dbReference type="AlphaFoldDB" id="A0A067PSK7"/>
<dbReference type="InterPro" id="IPR038921">
    <property type="entry name" value="YOR389W-like"/>
</dbReference>
<protein>
    <submittedName>
        <fullName evidence="3">Uncharacterized protein</fullName>
    </submittedName>
</protein>
<dbReference type="HOGENOM" id="CLU_017366_1_0_1"/>
<dbReference type="PANTHER" id="PTHR35204:SF1">
    <property type="entry name" value="ENTEROTOXIN"/>
    <property type="match status" value="1"/>
</dbReference>
<dbReference type="PANTHER" id="PTHR35204">
    <property type="entry name" value="YALI0A21131P"/>
    <property type="match status" value="1"/>
</dbReference>
<gene>
    <name evidence="3" type="ORF">JAAARDRAFT_78829</name>
</gene>
<keyword evidence="4" id="KW-1185">Reference proteome</keyword>
<evidence type="ECO:0000256" key="2">
    <source>
        <dbReference type="SAM" id="SignalP"/>
    </source>
</evidence>
<organism evidence="3 4">
    <name type="scientific">Jaapia argillacea MUCL 33604</name>
    <dbReference type="NCBI Taxonomy" id="933084"/>
    <lineage>
        <taxon>Eukaryota</taxon>
        <taxon>Fungi</taxon>
        <taxon>Dikarya</taxon>
        <taxon>Basidiomycota</taxon>
        <taxon>Agaricomycotina</taxon>
        <taxon>Agaricomycetes</taxon>
        <taxon>Agaricomycetidae</taxon>
        <taxon>Jaapiales</taxon>
        <taxon>Jaapiaceae</taxon>
        <taxon>Jaapia</taxon>
    </lineage>
</organism>
<evidence type="ECO:0000256" key="1">
    <source>
        <dbReference type="SAM" id="MobiDB-lite"/>
    </source>
</evidence>
<keyword evidence="2" id="KW-0732">Signal</keyword>
<accession>A0A067PSK7</accession>
<dbReference type="InParanoid" id="A0A067PSK7"/>